<feature type="region of interest" description="Disordered" evidence="1">
    <location>
        <begin position="24"/>
        <end position="47"/>
    </location>
</feature>
<gene>
    <name evidence="2" type="ORF">PIIN_09777</name>
</gene>
<reference evidence="2 3" key="1">
    <citation type="journal article" date="2011" name="PLoS Pathog.">
        <title>Endophytic Life Strategies Decoded by Genome and Transcriptome Analyses of the Mutualistic Root Symbiont Piriformospora indica.</title>
        <authorList>
            <person name="Zuccaro A."/>
            <person name="Lahrmann U."/>
            <person name="Guldener U."/>
            <person name="Langen G."/>
            <person name="Pfiffi S."/>
            <person name="Biedenkopf D."/>
            <person name="Wong P."/>
            <person name="Samans B."/>
            <person name="Grimm C."/>
            <person name="Basiewicz M."/>
            <person name="Murat C."/>
            <person name="Martin F."/>
            <person name="Kogel K.H."/>
        </authorList>
    </citation>
    <scope>NUCLEOTIDE SEQUENCE [LARGE SCALE GENOMIC DNA]</scope>
    <source>
        <strain evidence="2 3">DSM 11827</strain>
    </source>
</reference>
<dbReference type="EMBL" id="CAFZ01000522">
    <property type="protein sequence ID" value="CCA75789.1"/>
    <property type="molecule type" value="Genomic_DNA"/>
</dbReference>
<evidence type="ECO:0000313" key="3">
    <source>
        <dbReference type="Proteomes" id="UP000007148"/>
    </source>
</evidence>
<protein>
    <submittedName>
        <fullName evidence="2">Uncharacterized protein</fullName>
    </submittedName>
</protein>
<comment type="caution">
    <text evidence="2">The sequence shown here is derived from an EMBL/GenBank/DDBJ whole genome shotgun (WGS) entry which is preliminary data.</text>
</comment>
<dbReference type="InParanoid" id="G4TWU6"/>
<organism evidence="2 3">
    <name type="scientific">Serendipita indica (strain DSM 11827)</name>
    <name type="common">Root endophyte fungus</name>
    <name type="synonym">Piriformospora indica</name>
    <dbReference type="NCBI Taxonomy" id="1109443"/>
    <lineage>
        <taxon>Eukaryota</taxon>
        <taxon>Fungi</taxon>
        <taxon>Dikarya</taxon>
        <taxon>Basidiomycota</taxon>
        <taxon>Agaricomycotina</taxon>
        <taxon>Agaricomycetes</taxon>
        <taxon>Sebacinales</taxon>
        <taxon>Serendipitaceae</taxon>
        <taxon>Serendipita</taxon>
    </lineage>
</organism>
<accession>G4TWU6</accession>
<dbReference type="Proteomes" id="UP000007148">
    <property type="component" value="Unassembled WGS sequence"/>
</dbReference>
<proteinExistence type="predicted"/>
<dbReference type="HOGENOM" id="CLU_3175597_0_0_1"/>
<evidence type="ECO:0000313" key="2">
    <source>
        <dbReference type="EMBL" id="CCA75789.1"/>
    </source>
</evidence>
<keyword evidence="3" id="KW-1185">Reference proteome</keyword>
<name>G4TWU6_SERID</name>
<sequence>MSVASSPSPQFNKLALRITETVGPDFALAQESPRRSRPVGENETNHI</sequence>
<evidence type="ECO:0000256" key="1">
    <source>
        <dbReference type="SAM" id="MobiDB-lite"/>
    </source>
</evidence>
<dbReference type="AlphaFoldDB" id="G4TWU6"/>
<feature type="compositionally biased region" description="Basic and acidic residues" evidence="1">
    <location>
        <begin position="32"/>
        <end position="47"/>
    </location>
</feature>